<organism evidence="13 14">
    <name type="scientific">Citrobacter freundii</name>
    <dbReference type="NCBI Taxonomy" id="546"/>
    <lineage>
        <taxon>Bacteria</taxon>
        <taxon>Pseudomonadati</taxon>
        <taxon>Pseudomonadota</taxon>
        <taxon>Gammaproteobacteria</taxon>
        <taxon>Enterobacterales</taxon>
        <taxon>Enterobacteriaceae</taxon>
        <taxon>Citrobacter</taxon>
        <taxon>Citrobacter freundii complex</taxon>
    </lineage>
</organism>
<dbReference type="SUPFAM" id="SSF161098">
    <property type="entry name" value="MetI-like"/>
    <property type="match status" value="1"/>
</dbReference>
<evidence type="ECO:0000256" key="9">
    <source>
        <dbReference type="ARBA" id="ARBA00023136"/>
    </source>
</evidence>
<evidence type="ECO:0000256" key="3">
    <source>
        <dbReference type="ARBA" id="ARBA00022448"/>
    </source>
</evidence>
<comment type="subcellular location">
    <subcellularLocation>
        <location evidence="1">Cell inner membrane</location>
        <topology evidence="1">Multi-pass membrane protein</topology>
    </subcellularLocation>
    <subcellularLocation>
        <location evidence="10">Cell membrane</location>
        <topology evidence="10">Multi-pass membrane protein</topology>
    </subcellularLocation>
</comment>
<keyword evidence="8 10" id="KW-1133">Transmembrane helix</keyword>
<evidence type="ECO:0000256" key="8">
    <source>
        <dbReference type="ARBA" id="ARBA00022989"/>
    </source>
</evidence>
<feature type="domain" description="N-acetyltransferase" evidence="12">
    <location>
        <begin position="13"/>
        <end position="148"/>
    </location>
</feature>
<dbReference type="GO" id="GO:0043190">
    <property type="term" value="C:ATP-binding cassette (ABC) transporter complex"/>
    <property type="evidence" value="ECO:0007669"/>
    <property type="project" value="InterPro"/>
</dbReference>
<dbReference type="InterPro" id="IPR000182">
    <property type="entry name" value="GNAT_dom"/>
</dbReference>
<evidence type="ECO:0000256" key="10">
    <source>
        <dbReference type="RuleBase" id="RU363032"/>
    </source>
</evidence>
<dbReference type="SUPFAM" id="SSF55729">
    <property type="entry name" value="Acyl-CoA N-acyltransferases (Nat)"/>
    <property type="match status" value="1"/>
</dbReference>
<evidence type="ECO:0000313" key="14">
    <source>
        <dbReference type="Proteomes" id="UP000591803"/>
    </source>
</evidence>
<keyword evidence="4" id="KW-1003">Cell membrane</keyword>
<name>A0A7W3D6G4_CITFR</name>
<dbReference type="Gene3D" id="1.10.3720.10">
    <property type="entry name" value="MetI-like"/>
    <property type="match status" value="1"/>
</dbReference>
<keyword evidence="3 10" id="KW-0813">Transport</keyword>
<dbReference type="GO" id="GO:0006865">
    <property type="term" value="P:amino acid transport"/>
    <property type="evidence" value="ECO:0007669"/>
    <property type="project" value="UniProtKB-KW"/>
</dbReference>
<reference evidence="13 14" key="1">
    <citation type="submission" date="2020-06" db="EMBL/GenBank/DDBJ databases">
        <title>REHAB project genomes.</title>
        <authorList>
            <person name="Shaw L.P."/>
        </authorList>
    </citation>
    <scope>NUCLEOTIDE SEQUENCE [LARGE SCALE GENOMIC DNA]</scope>
    <source>
        <strain evidence="13 14">RHBSTW-00116</strain>
    </source>
</reference>
<keyword evidence="5" id="KW-0997">Cell inner membrane</keyword>
<dbReference type="InterPro" id="IPR016181">
    <property type="entry name" value="Acyl_CoA_acyltransferase"/>
</dbReference>
<evidence type="ECO:0000256" key="7">
    <source>
        <dbReference type="ARBA" id="ARBA00022970"/>
    </source>
</evidence>
<sequence length="481" mass="53958">MSDQFRVVSPEAAELQPILNGLFAEYAARYGDYFSRDAEVELTEWYLAPQGIFVVLERDGEIIATGAYKPYDKDTAEIKRIWTQSTLRKQGLAARVVQELERRALLAGYSRIYLTTGFRQPEAVQLYLRQGYDPQFDIARNPEEYSLPPFDGRLRFTKLLTIAGQAKIARGEKMKTTETIKVVPARYPMRTAGAIVALFVLAVIIQSVAFNPRWEWGVFARWFFDPVILSGLGQTLLLTLIGTLLSVVFGGLLALARLSSSWLLNSLAWGYIWLFRSLPLIVVLIILYNFSYLYDTLTIGIPFTHVQWGSFATINVLGQFSTAVVGLTLVQSAYTAEIIRGGFLGVDHGQYEAAAALGLPAWRRTLRIILPQALRTILPAGFNEIISLAKGTAMVYVLAMPELFYTIQMIYNRTQEVIPLLMVGAVWYLAITSVLSLIQHLVERALARSERRSAINTTRVSRAVKGRRQLTPQEVVHVPLA</sequence>
<dbReference type="InterPro" id="IPR043429">
    <property type="entry name" value="ArtM/GltK/GlnP/TcyL/YhdX-like"/>
</dbReference>
<dbReference type="PROSITE" id="PS51186">
    <property type="entry name" value="GNAT"/>
    <property type="match status" value="1"/>
</dbReference>
<accession>A0A7W3D6G4</accession>
<dbReference type="Pfam" id="PF00583">
    <property type="entry name" value="Acetyltransf_1"/>
    <property type="match status" value="1"/>
</dbReference>
<feature type="transmembrane region" description="Helical" evidence="10">
    <location>
        <begin position="231"/>
        <end position="256"/>
    </location>
</feature>
<keyword evidence="6 10" id="KW-0812">Transmembrane</keyword>
<dbReference type="InterPro" id="IPR035906">
    <property type="entry name" value="MetI-like_sf"/>
</dbReference>
<dbReference type="GO" id="GO:0022857">
    <property type="term" value="F:transmembrane transporter activity"/>
    <property type="evidence" value="ECO:0007669"/>
    <property type="project" value="InterPro"/>
</dbReference>
<feature type="domain" description="ABC transmembrane type-1" evidence="11">
    <location>
        <begin position="232"/>
        <end position="439"/>
    </location>
</feature>
<evidence type="ECO:0000256" key="4">
    <source>
        <dbReference type="ARBA" id="ARBA00022475"/>
    </source>
</evidence>
<dbReference type="CDD" id="cd06261">
    <property type="entry name" value="TM_PBP2"/>
    <property type="match status" value="1"/>
</dbReference>
<keyword evidence="9 10" id="KW-0472">Membrane</keyword>
<feature type="transmembrane region" description="Helical" evidence="10">
    <location>
        <begin position="417"/>
        <end position="442"/>
    </location>
</feature>
<dbReference type="Gene3D" id="3.40.630.30">
    <property type="match status" value="1"/>
</dbReference>
<dbReference type="AlphaFoldDB" id="A0A7W3D6G4"/>
<comment type="caution">
    <text evidence="13">The sequence shown here is derived from an EMBL/GenBank/DDBJ whole genome shotgun (WGS) entry which is preliminary data.</text>
</comment>
<evidence type="ECO:0000256" key="6">
    <source>
        <dbReference type="ARBA" id="ARBA00022692"/>
    </source>
</evidence>
<dbReference type="CDD" id="cd04301">
    <property type="entry name" value="NAT_SF"/>
    <property type="match status" value="1"/>
</dbReference>
<dbReference type="InterPro" id="IPR010065">
    <property type="entry name" value="AA_ABC_transptr_permease_3TM"/>
</dbReference>
<gene>
    <name evidence="13" type="ORF">HV077_15370</name>
</gene>
<dbReference type="EMBL" id="JABXRI010000001">
    <property type="protein sequence ID" value="MBA8063748.1"/>
    <property type="molecule type" value="Genomic_DNA"/>
</dbReference>
<dbReference type="PANTHER" id="PTHR30614:SF0">
    <property type="entry name" value="L-CYSTINE TRANSPORT SYSTEM PERMEASE PROTEIN TCYL"/>
    <property type="match status" value="1"/>
</dbReference>
<evidence type="ECO:0000259" key="11">
    <source>
        <dbReference type="PROSITE" id="PS50928"/>
    </source>
</evidence>
<feature type="transmembrane region" description="Helical" evidence="10">
    <location>
        <begin position="191"/>
        <end position="211"/>
    </location>
</feature>
<dbReference type="InterPro" id="IPR000515">
    <property type="entry name" value="MetI-like"/>
</dbReference>
<feature type="transmembrane region" description="Helical" evidence="10">
    <location>
        <begin position="308"/>
        <end position="330"/>
    </location>
</feature>
<comment type="similarity">
    <text evidence="2">Belongs to the binding-protein-dependent transport system permease family. HisMQ subfamily.</text>
</comment>
<dbReference type="GO" id="GO:0016747">
    <property type="term" value="F:acyltransferase activity, transferring groups other than amino-acyl groups"/>
    <property type="evidence" value="ECO:0007669"/>
    <property type="project" value="InterPro"/>
</dbReference>
<feature type="transmembrane region" description="Helical" evidence="10">
    <location>
        <begin position="268"/>
        <end position="288"/>
    </location>
</feature>
<keyword evidence="7" id="KW-0029">Amino-acid transport</keyword>
<evidence type="ECO:0000256" key="2">
    <source>
        <dbReference type="ARBA" id="ARBA00010072"/>
    </source>
</evidence>
<evidence type="ECO:0000256" key="5">
    <source>
        <dbReference type="ARBA" id="ARBA00022519"/>
    </source>
</evidence>
<dbReference type="NCBIfam" id="TIGR01726">
    <property type="entry name" value="HEQRo_perm_3TM"/>
    <property type="match status" value="1"/>
</dbReference>
<dbReference type="PROSITE" id="PS50928">
    <property type="entry name" value="ABC_TM1"/>
    <property type="match status" value="1"/>
</dbReference>
<evidence type="ECO:0000256" key="1">
    <source>
        <dbReference type="ARBA" id="ARBA00004429"/>
    </source>
</evidence>
<dbReference type="PANTHER" id="PTHR30614">
    <property type="entry name" value="MEMBRANE COMPONENT OF AMINO ACID ABC TRANSPORTER"/>
    <property type="match status" value="1"/>
</dbReference>
<proteinExistence type="inferred from homology"/>
<dbReference type="Proteomes" id="UP000591803">
    <property type="component" value="Unassembled WGS sequence"/>
</dbReference>
<protein>
    <submittedName>
        <fullName evidence="13">ABC transporter permease subunit</fullName>
    </submittedName>
</protein>
<evidence type="ECO:0000259" key="12">
    <source>
        <dbReference type="PROSITE" id="PS51186"/>
    </source>
</evidence>
<evidence type="ECO:0000313" key="13">
    <source>
        <dbReference type="EMBL" id="MBA8063748.1"/>
    </source>
</evidence>
<dbReference type="Pfam" id="PF00528">
    <property type="entry name" value="BPD_transp_1"/>
    <property type="match status" value="1"/>
</dbReference>